<dbReference type="Proteomes" id="UP000663829">
    <property type="component" value="Unassembled WGS sequence"/>
</dbReference>
<protein>
    <recommendedName>
        <fullName evidence="15">Beta-1,3-galactosyl-O-glycosyl-glycoprotein beta-1,6-N-acetylglucosaminyltransferase</fullName>
    </recommendedName>
</protein>
<evidence type="ECO:0000256" key="4">
    <source>
        <dbReference type="ARBA" id="ARBA00022679"/>
    </source>
</evidence>
<feature type="transmembrane region" description="Helical" evidence="11">
    <location>
        <begin position="27"/>
        <end position="46"/>
    </location>
</feature>
<keyword evidence="3" id="KW-0328">Glycosyltransferase</keyword>
<dbReference type="GO" id="GO:0016020">
    <property type="term" value="C:membrane"/>
    <property type="evidence" value="ECO:0007669"/>
    <property type="project" value="UniProtKB-SubCell"/>
</dbReference>
<evidence type="ECO:0000313" key="13">
    <source>
        <dbReference type="EMBL" id="CAF3832454.1"/>
    </source>
</evidence>
<organism evidence="12 14">
    <name type="scientific">Didymodactylos carnosus</name>
    <dbReference type="NCBI Taxonomy" id="1234261"/>
    <lineage>
        <taxon>Eukaryota</taxon>
        <taxon>Metazoa</taxon>
        <taxon>Spiralia</taxon>
        <taxon>Gnathifera</taxon>
        <taxon>Rotifera</taxon>
        <taxon>Eurotatoria</taxon>
        <taxon>Bdelloidea</taxon>
        <taxon>Philodinida</taxon>
        <taxon>Philodinidae</taxon>
        <taxon>Didymodactylos</taxon>
    </lineage>
</organism>
<evidence type="ECO:0000256" key="8">
    <source>
        <dbReference type="ARBA" id="ARBA00023136"/>
    </source>
</evidence>
<evidence type="ECO:0000313" key="14">
    <source>
        <dbReference type="Proteomes" id="UP000663829"/>
    </source>
</evidence>
<keyword evidence="8 11" id="KW-0472">Membrane</keyword>
<evidence type="ECO:0000256" key="2">
    <source>
        <dbReference type="ARBA" id="ARBA00004922"/>
    </source>
</evidence>
<comment type="pathway">
    <text evidence="2">Protein modification; protein glycosylation.</text>
</comment>
<name>A0A814LKP1_9BILA</name>
<keyword evidence="6" id="KW-0735">Signal-anchor</keyword>
<dbReference type="PANTHER" id="PTHR19297">
    <property type="entry name" value="GLYCOSYLTRANSFERASE 14 FAMILY MEMBER"/>
    <property type="match status" value="1"/>
</dbReference>
<evidence type="ECO:0000256" key="3">
    <source>
        <dbReference type="ARBA" id="ARBA00022676"/>
    </source>
</evidence>
<evidence type="ECO:0008006" key="15">
    <source>
        <dbReference type="Google" id="ProtNLM"/>
    </source>
</evidence>
<dbReference type="PANTHER" id="PTHR19297:SF191">
    <property type="entry name" value="PROTEIN XYLOSYLTRANSFERASE"/>
    <property type="match status" value="1"/>
</dbReference>
<dbReference type="InterPro" id="IPR003406">
    <property type="entry name" value="Glyco_trans_14"/>
</dbReference>
<accession>A0A814LKP1</accession>
<dbReference type="AlphaFoldDB" id="A0A814LKP1"/>
<evidence type="ECO:0000256" key="9">
    <source>
        <dbReference type="ARBA" id="ARBA00023180"/>
    </source>
</evidence>
<dbReference type="OrthoDB" id="2019572at2759"/>
<keyword evidence="5 11" id="KW-0812">Transmembrane</keyword>
<keyword evidence="4" id="KW-0808">Transferase</keyword>
<keyword evidence="14" id="KW-1185">Reference proteome</keyword>
<comment type="similarity">
    <text evidence="10">Belongs to the glycosyltransferase 14 family.</text>
</comment>
<dbReference type="EMBL" id="CAJOBC010004555">
    <property type="protein sequence ID" value="CAF3832454.1"/>
    <property type="molecule type" value="Genomic_DNA"/>
</dbReference>
<keyword evidence="7 11" id="KW-1133">Transmembrane helix</keyword>
<comment type="caution">
    <text evidence="12">The sequence shown here is derived from an EMBL/GenBank/DDBJ whole genome shotgun (WGS) entry which is preliminary data.</text>
</comment>
<evidence type="ECO:0000256" key="6">
    <source>
        <dbReference type="ARBA" id="ARBA00022968"/>
    </source>
</evidence>
<evidence type="ECO:0000256" key="7">
    <source>
        <dbReference type="ARBA" id="ARBA00022989"/>
    </source>
</evidence>
<dbReference type="Pfam" id="PF02485">
    <property type="entry name" value="Branch"/>
    <property type="match status" value="1"/>
</dbReference>
<sequence>MHYSIHRHDHLLQMQFSINRRLLRNNCLFFLITLCFLQLFFISIKYNTRQVTNNLQLYVKKQNETYSKQQDHHFKYLQSKYYSVQCTLLYEDDQDEIKHALTLLSNKTYLKLIDDKYYNITKEQCKNYKLQRFNYPYHINDEQNKNFPIAFTILMHEHVEVFERLLRMIYRPQNYYCIHVDNGTSVDVYNGVKNIVQCFDNVILVSKREQVVYATFSRLQADINCMNDLFKYPHWKYLLNMANTELPLKTNNELVKILKIYRGFNDIEGRWKTRNPHRTQYRWETIPTGNTDQQLTIKKTDRMKKPPPSHIEIVKGSAYGAFSRQFVEFVLTSSIAKELLEWSRDTYSPDEHYWSSLNFNTHIHAPGSYKAKDDPTKWTARFVNWGDRNCNGTIVRGICVLSTVDLALLANRRELFANKFSLNRDPIVYQCLEELIMNRSLINLPLVDAAYYRQMPFLQRM</sequence>
<keyword evidence="9" id="KW-0325">Glycoprotein</keyword>
<proteinExistence type="inferred from homology"/>
<dbReference type="Proteomes" id="UP000681722">
    <property type="component" value="Unassembled WGS sequence"/>
</dbReference>
<evidence type="ECO:0000256" key="1">
    <source>
        <dbReference type="ARBA" id="ARBA00004606"/>
    </source>
</evidence>
<evidence type="ECO:0000256" key="5">
    <source>
        <dbReference type="ARBA" id="ARBA00022692"/>
    </source>
</evidence>
<evidence type="ECO:0000313" key="12">
    <source>
        <dbReference type="EMBL" id="CAF1064580.1"/>
    </source>
</evidence>
<dbReference type="GO" id="GO:0008375">
    <property type="term" value="F:acetylglucosaminyltransferase activity"/>
    <property type="evidence" value="ECO:0007669"/>
    <property type="project" value="TreeGrafter"/>
</dbReference>
<comment type="subcellular location">
    <subcellularLocation>
        <location evidence="1">Membrane</location>
        <topology evidence="1">Single-pass type II membrane protein</topology>
    </subcellularLocation>
</comment>
<gene>
    <name evidence="12" type="ORF">GPM918_LOCUS16957</name>
    <name evidence="13" type="ORF">SRO942_LOCUS16956</name>
</gene>
<dbReference type="EMBL" id="CAJNOQ010004555">
    <property type="protein sequence ID" value="CAF1064580.1"/>
    <property type="molecule type" value="Genomic_DNA"/>
</dbReference>
<reference evidence="12" key="1">
    <citation type="submission" date="2021-02" db="EMBL/GenBank/DDBJ databases">
        <authorList>
            <person name="Nowell W R."/>
        </authorList>
    </citation>
    <scope>NUCLEOTIDE SEQUENCE</scope>
</reference>
<evidence type="ECO:0000256" key="11">
    <source>
        <dbReference type="SAM" id="Phobius"/>
    </source>
</evidence>
<evidence type="ECO:0000256" key="10">
    <source>
        <dbReference type="ARBA" id="ARBA00038150"/>
    </source>
</evidence>